<dbReference type="PANTHER" id="PTHR37012:SF7">
    <property type="entry name" value="B-ZIP TRANSCRIPTION FACTOR (EUROFUNG)-RELATED"/>
    <property type="match status" value="1"/>
</dbReference>
<evidence type="ECO:0000256" key="2">
    <source>
        <dbReference type="SAM" id="MobiDB-lite"/>
    </source>
</evidence>
<dbReference type="InterPro" id="IPR046347">
    <property type="entry name" value="bZIP_sf"/>
</dbReference>
<gene>
    <name evidence="3" type="ORF">N0V87_002723</name>
</gene>
<feature type="coiled-coil region" evidence="1">
    <location>
        <begin position="50"/>
        <end position="103"/>
    </location>
</feature>
<feature type="region of interest" description="Disordered" evidence="2">
    <location>
        <begin position="110"/>
        <end position="158"/>
    </location>
</feature>
<evidence type="ECO:0008006" key="5">
    <source>
        <dbReference type="Google" id="ProtNLM"/>
    </source>
</evidence>
<proteinExistence type="predicted"/>
<reference evidence="3" key="1">
    <citation type="submission" date="2022-10" db="EMBL/GenBank/DDBJ databases">
        <title>Tapping the CABI collections for fungal endophytes: first genome assemblies for Collariella, Neodidymelliopsis, Ascochyta clinopodiicola, Didymella pomorum, Didymosphaeria variabile, Neocosmospora piperis and Neocucurbitaria cava.</title>
        <authorList>
            <person name="Hill R."/>
        </authorList>
    </citation>
    <scope>NUCLEOTIDE SEQUENCE</scope>
    <source>
        <strain evidence="3">IMI 360193</strain>
    </source>
</reference>
<evidence type="ECO:0000313" key="4">
    <source>
        <dbReference type="Proteomes" id="UP001140562"/>
    </source>
</evidence>
<name>A0A9W8X3H8_9PLEO</name>
<dbReference type="GO" id="GO:0003700">
    <property type="term" value="F:DNA-binding transcription factor activity"/>
    <property type="evidence" value="ECO:0007669"/>
    <property type="project" value="InterPro"/>
</dbReference>
<organism evidence="3 4">
    <name type="scientific">Didymella glomerata</name>
    <dbReference type="NCBI Taxonomy" id="749621"/>
    <lineage>
        <taxon>Eukaryota</taxon>
        <taxon>Fungi</taxon>
        <taxon>Dikarya</taxon>
        <taxon>Ascomycota</taxon>
        <taxon>Pezizomycotina</taxon>
        <taxon>Dothideomycetes</taxon>
        <taxon>Pleosporomycetidae</taxon>
        <taxon>Pleosporales</taxon>
        <taxon>Pleosporineae</taxon>
        <taxon>Didymellaceae</taxon>
        <taxon>Didymella</taxon>
    </lineage>
</organism>
<protein>
    <recommendedName>
        <fullName evidence="5">BZIP transcription factor</fullName>
    </recommendedName>
</protein>
<dbReference type="Gene3D" id="1.20.5.170">
    <property type="match status" value="1"/>
</dbReference>
<keyword evidence="1" id="KW-0175">Coiled coil</keyword>
<keyword evidence="4" id="KW-1185">Reference proteome</keyword>
<dbReference type="SUPFAM" id="SSF57959">
    <property type="entry name" value="Leucine zipper domain"/>
    <property type="match status" value="1"/>
</dbReference>
<dbReference type="Proteomes" id="UP001140562">
    <property type="component" value="Unassembled WGS sequence"/>
</dbReference>
<dbReference type="EMBL" id="JAPEUV010000018">
    <property type="protein sequence ID" value="KAJ4340103.1"/>
    <property type="molecule type" value="Genomic_DNA"/>
</dbReference>
<dbReference type="OrthoDB" id="5086080at2759"/>
<sequence length="460" mass="52500">MVNRRPNDAAELAIPVAPVVKRKRRASCLGEQERRERKRAIDREAQRSLREKTKTHIAELERTIQILRDQDRNGATANLLSEIDSLRAENERLRDIIDNVKSVLGNEIAPRTATEHPPANEGGAIVSPASSSNEHQSPKPRTVSFVTDSKPALPALPTPTDLPTSYDFTEIRGSARLVDLDGMNIIADIRTSPTMNVDLDLEPVEEIPAETITEIQRNRQVDVHDWENNPATASWGPLMQESNELFEKIYSGCTPSSSQSLTLYRKKLSAPAEAGLLYLGIKEGWANISDEWNQSPALVILKQVDEFLFCHLPRMERLATAYKSFKLLKYYLNSSAEQLSKVPKWLRPSITQSSTTHPIAVDFFAWPTLRDRLVSQHSSIFQTSALSHVYSRYLKFDWPFAFEDAFVYDEATGYHYPNPLFERYHGDLGHWSVREEFYEKFPEMRTNIEGDRRRFAEELV</sequence>
<evidence type="ECO:0000313" key="3">
    <source>
        <dbReference type="EMBL" id="KAJ4340103.1"/>
    </source>
</evidence>
<dbReference type="AlphaFoldDB" id="A0A9W8X3H8"/>
<evidence type="ECO:0000256" key="1">
    <source>
        <dbReference type="SAM" id="Coils"/>
    </source>
</evidence>
<accession>A0A9W8X3H8</accession>
<dbReference type="InterPro" id="IPR021833">
    <property type="entry name" value="DUF3425"/>
</dbReference>
<dbReference type="Pfam" id="PF11905">
    <property type="entry name" value="DUF3425"/>
    <property type="match status" value="1"/>
</dbReference>
<dbReference type="PANTHER" id="PTHR37012">
    <property type="entry name" value="B-ZIP TRANSCRIPTION FACTOR (EUROFUNG)-RELATED"/>
    <property type="match status" value="1"/>
</dbReference>
<comment type="caution">
    <text evidence="3">The sequence shown here is derived from an EMBL/GenBank/DDBJ whole genome shotgun (WGS) entry which is preliminary data.</text>
</comment>
<dbReference type="CDD" id="cd14688">
    <property type="entry name" value="bZIP_YAP"/>
    <property type="match status" value="1"/>
</dbReference>